<comment type="cofactor">
    <cofactor evidence="1">
        <name>FAD</name>
        <dbReference type="ChEBI" id="CHEBI:57692"/>
    </cofactor>
</comment>
<keyword evidence="6" id="KW-0520">NAD</keyword>
<evidence type="ECO:0000256" key="5">
    <source>
        <dbReference type="ARBA" id="ARBA00023002"/>
    </source>
</evidence>
<evidence type="ECO:0000313" key="11">
    <source>
        <dbReference type="EMBL" id="SFP83794.1"/>
    </source>
</evidence>
<dbReference type="Proteomes" id="UP000183413">
    <property type="component" value="Unassembled WGS sequence"/>
</dbReference>
<dbReference type="AlphaFoldDB" id="A0A1I5TL43"/>
<feature type="region of interest" description="Disordered" evidence="9">
    <location>
        <begin position="351"/>
        <end position="467"/>
    </location>
</feature>
<keyword evidence="8" id="KW-0676">Redox-active center</keyword>
<evidence type="ECO:0000259" key="10">
    <source>
        <dbReference type="Pfam" id="PF07992"/>
    </source>
</evidence>
<dbReference type="RefSeq" id="WP_083598389.1">
    <property type="nucleotide sequence ID" value="NZ_FOVH01000018.1"/>
</dbReference>
<dbReference type="InterPro" id="IPR036188">
    <property type="entry name" value="FAD/NAD-bd_sf"/>
</dbReference>
<dbReference type="PRINTS" id="PR00411">
    <property type="entry name" value="PNDRDTASEI"/>
</dbReference>
<evidence type="ECO:0000256" key="1">
    <source>
        <dbReference type="ARBA" id="ARBA00001974"/>
    </source>
</evidence>
<evidence type="ECO:0000256" key="6">
    <source>
        <dbReference type="ARBA" id="ARBA00023027"/>
    </source>
</evidence>
<evidence type="ECO:0000256" key="8">
    <source>
        <dbReference type="ARBA" id="ARBA00023284"/>
    </source>
</evidence>
<reference evidence="11 12" key="1">
    <citation type="submission" date="2016-10" db="EMBL/GenBank/DDBJ databases">
        <authorList>
            <person name="de Groot N.N."/>
        </authorList>
    </citation>
    <scope>NUCLEOTIDE SEQUENCE [LARGE SCALE GENOMIC DNA]</scope>
    <source>
        <strain evidence="11 12">DSM 43067</strain>
    </source>
</reference>
<dbReference type="eggNOG" id="COG1249">
    <property type="taxonomic scope" value="Bacteria"/>
</dbReference>
<name>A0A1I5TL43_9ACTN</name>
<evidence type="ECO:0000313" key="12">
    <source>
        <dbReference type="Proteomes" id="UP000183413"/>
    </source>
</evidence>
<feature type="compositionally biased region" description="Low complexity" evidence="9">
    <location>
        <begin position="426"/>
        <end position="439"/>
    </location>
</feature>
<dbReference type="InterPro" id="IPR012999">
    <property type="entry name" value="Pyr_OxRdtase_I_AS"/>
</dbReference>
<dbReference type="PANTHER" id="PTHR22912:SF217">
    <property type="entry name" value="DIHYDROLIPOYL DEHYDROGENASE"/>
    <property type="match status" value="1"/>
</dbReference>
<dbReference type="InterPro" id="IPR023753">
    <property type="entry name" value="FAD/NAD-binding_dom"/>
</dbReference>
<protein>
    <submittedName>
        <fullName evidence="11">Dihydrolipoamide dehydrogenase</fullName>
    </submittedName>
</protein>
<accession>A0A1I5TL43</accession>
<dbReference type="InterPro" id="IPR050151">
    <property type="entry name" value="Class-I_Pyr_Nuc-Dis_Oxidored"/>
</dbReference>
<keyword evidence="12" id="KW-1185">Reference proteome</keyword>
<comment type="similarity">
    <text evidence="2">Belongs to the class-I pyridine nucleotide-disulfide oxidoreductase family.</text>
</comment>
<dbReference type="GO" id="GO:0004148">
    <property type="term" value="F:dihydrolipoyl dehydrogenase (NADH) activity"/>
    <property type="evidence" value="ECO:0007669"/>
    <property type="project" value="TreeGrafter"/>
</dbReference>
<dbReference type="InParanoid" id="A0A1I5TL43"/>
<dbReference type="STRING" id="1993.SAMN04489713_11837"/>
<gene>
    <name evidence="11" type="ORF">SAMN04489713_11837</name>
</gene>
<keyword evidence="4" id="KW-0274">FAD</keyword>
<feature type="domain" description="FAD/NAD(P)-binding" evidence="10">
    <location>
        <begin position="10"/>
        <end position="329"/>
    </location>
</feature>
<evidence type="ECO:0000256" key="7">
    <source>
        <dbReference type="ARBA" id="ARBA00023157"/>
    </source>
</evidence>
<dbReference type="Pfam" id="PF07992">
    <property type="entry name" value="Pyr_redox_2"/>
    <property type="match status" value="1"/>
</dbReference>
<keyword evidence="7" id="KW-1015">Disulfide bond</keyword>
<keyword evidence="3" id="KW-0285">Flavoprotein</keyword>
<dbReference type="SUPFAM" id="SSF51905">
    <property type="entry name" value="FAD/NAD(P)-binding domain"/>
    <property type="match status" value="1"/>
</dbReference>
<dbReference type="EMBL" id="FOVH01000018">
    <property type="protein sequence ID" value="SFP83794.1"/>
    <property type="molecule type" value="Genomic_DNA"/>
</dbReference>
<evidence type="ECO:0000256" key="2">
    <source>
        <dbReference type="ARBA" id="ARBA00007532"/>
    </source>
</evidence>
<keyword evidence="5" id="KW-0560">Oxidoreductase</keyword>
<dbReference type="GO" id="GO:0006103">
    <property type="term" value="P:2-oxoglutarate metabolic process"/>
    <property type="evidence" value="ECO:0007669"/>
    <property type="project" value="TreeGrafter"/>
</dbReference>
<sequence length="467" mass="49466">MSEQRADQSFDVVVVGAGPGGYVAAIRAAQLGRSVAVVEERFWGGVCLNVGCIPSKALLRNAEIVHLFQHQAATFGIEGEVSFDYAVAHQRSRDVAEGRAKGVHFLMRKNGITEINGRGSFVDAHTLEVTSTEDVQRISFQHAIVATGARPAVPSGIALSTNVVTYEDVLLDPALPGSILIVGAGAIGMELGYVLANYGVEVTIVEYADRALPAEDADVSREVAKAYRKLGVKVSLKTRVTGVVDDGTKVTVVAEGPDGTVEHRVDRVLVATGFRPNTESLGLAAAGIDVDDRGAVVIDERMRTSQPHVHAIGDVTMRLQLAHVAEAMGVVAAETLAGAVTMEPGDYRMMPRATFCQPPRGGAARSLPRARGSHDQSLNPPVSAPRTRPAPPYPRSRSHHAGPPHPSLGRTRRPHPTRPNHRSRGTRAPGRPRGGSPSAHDPPSSRLRAARTPGCASGGRHRSPSSS</sequence>
<feature type="compositionally biased region" description="Basic residues" evidence="9">
    <location>
        <begin position="410"/>
        <end position="425"/>
    </location>
</feature>
<proteinExistence type="inferred from homology"/>
<evidence type="ECO:0000256" key="3">
    <source>
        <dbReference type="ARBA" id="ARBA00022630"/>
    </source>
</evidence>
<dbReference type="Gene3D" id="3.50.50.60">
    <property type="entry name" value="FAD/NAD(P)-binding domain"/>
    <property type="match status" value="2"/>
</dbReference>
<organism evidence="11 12">
    <name type="scientific">Actinomadura madurae</name>
    <dbReference type="NCBI Taxonomy" id="1993"/>
    <lineage>
        <taxon>Bacteria</taxon>
        <taxon>Bacillati</taxon>
        <taxon>Actinomycetota</taxon>
        <taxon>Actinomycetes</taxon>
        <taxon>Streptosporangiales</taxon>
        <taxon>Thermomonosporaceae</taxon>
        <taxon>Actinomadura</taxon>
    </lineage>
</organism>
<evidence type="ECO:0000256" key="9">
    <source>
        <dbReference type="SAM" id="MobiDB-lite"/>
    </source>
</evidence>
<evidence type="ECO:0000256" key="4">
    <source>
        <dbReference type="ARBA" id="ARBA00022827"/>
    </source>
</evidence>
<dbReference type="GO" id="GO:0050660">
    <property type="term" value="F:flavin adenine dinucleotide binding"/>
    <property type="evidence" value="ECO:0007669"/>
    <property type="project" value="TreeGrafter"/>
</dbReference>
<dbReference type="PRINTS" id="PR00368">
    <property type="entry name" value="FADPNR"/>
</dbReference>
<dbReference type="PANTHER" id="PTHR22912">
    <property type="entry name" value="DISULFIDE OXIDOREDUCTASE"/>
    <property type="match status" value="1"/>
</dbReference>
<dbReference type="PROSITE" id="PS00076">
    <property type="entry name" value="PYRIDINE_REDOX_1"/>
    <property type="match status" value="1"/>
</dbReference>